<feature type="compositionally biased region" description="Acidic residues" evidence="5">
    <location>
        <begin position="320"/>
        <end position="344"/>
    </location>
</feature>
<dbReference type="PANTHER" id="PTHR12183">
    <property type="entry name" value="MITOCHONDRIAL UBIQUITIN LIGASE ACTIVATOR OF NFKB 1"/>
    <property type="match status" value="1"/>
</dbReference>
<dbReference type="PROSITE" id="PS50089">
    <property type="entry name" value="ZF_RING_2"/>
    <property type="match status" value="1"/>
</dbReference>
<keyword evidence="3" id="KW-0862">Zinc</keyword>
<evidence type="ECO:0000256" key="1">
    <source>
        <dbReference type="ARBA" id="ARBA00022723"/>
    </source>
</evidence>
<dbReference type="InterPro" id="IPR001841">
    <property type="entry name" value="Znf_RING"/>
</dbReference>
<evidence type="ECO:0000256" key="3">
    <source>
        <dbReference type="ARBA" id="ARBA00022833"/>
    </source>
</evidence>
<organism evidence="7 8">
    <name type="scientific">Tetraparma gracilis</name>
    <dbReference type="NCBI Taxonomy" id="2962635"/>
    <lineage>
        <taxon>Eukaryota</taxon>
        <taxon>Sar</taxon>
        <taxon>Stramenopiles</taxon>
        <taxon>Ochrophyta</taxon>
        <taxon>Bolidophyceae</taxon>
        <taxon>Parmales</taxon>
        <taxon>Triparmaceae</taxon>
        <taxon>Tetraparma</taxon>
    </lineage>
</organism>
<proteinExistence type="predicted"/>
<evidence type="ECO:0000256" key="5">
    <source>
        <dbReference type="SAM" id="MobiDB-lite"/>
    </source>
</evidence>
<dbReference type="InterPro" id="IPR013083">
    <property type="entry name" value="Znf_RING/FYVE/PHD"/>
</dbReference>
<keyword evidence="8" id="KW-1185">Reference proteome</keyword>
<accession>A0ABQ6N8K7</accession>
<evidence type="ECO:0000256" key="2">
    <source>
        <dbReference type="ARBA" id="ARBA00022771"/>
    </source>
</evidence>
<dbReference type="Gene3D" id="3.30.40.10">
    <property type="entry name" value="Zinc/RING finger domain, C3HC4 (zinc finger)"/>
    <property type="match status" value="1"/>
</dbReference>
<protein>
    <recommendedName>
        <fullName evidence="6">RING-type domain-containing protein</fullName>
    </recommendedName>
</protein>
<comment type="caution">
    <text evidence="7">The sequence shown here is derived from an EMBL/GenBank/DDBJ whole genome shotgun (WGS) entry which is preliminary data.</text>
</comment>
<dbReference type="SUPFAM" id="SSF57850">
    <property type="entry name" value="RING/U-box"/>
    <property type="match status" value="1"/>
</dbReference>
<feature type="compositionally biased region" description="Basic and acidic residues" evidence="5">
    <location>
        <begin position="345"/>
        <end position="360"/>
    </location>
</feature>
<feature type="region of interest" description="Disordered" evidence="5">
    <location>
        <begin position="300"/>
        <end position="407"/>
    </location>
</feature>
<feature type="domain" description="RING-type" evidence="6">
    <location>
        <begin position="415"/>
        <end position="450"/>
    </location>
</feature>
<gene>
    <name evidence="7" type="ORF">TeGR_g3275</name>
</gene>
<dbReference type="Proteomes" id="UP001165060">
    <property type="component" value="Unassembled WGS sequence"/>
</dbReference>
<dbReference type="InterPro" id="IPR051652">
    <property type="entry name" value="MDM2_MDM4_MUL1"/>
</dbReference>
<evidence type="ECO:0000259" key="6">
    <source>
        <dbReference type="PROSITE" id="PS50089"/>
    </source>
</evidence>
<evidence type="ECO:0000313" key="8">
    <source>
        <dbReference type="Proteomes" id="UP001165060"/>
    </source>
</evidence>
<keyword evidence="1" id="KW-0479">Metal-binding</keyword>
<sequence length="462" mass="51344">MRNDPTEWRATTLTFNEVIPSRLSNLSLTSPSDPTHKVFEVEGRGVSLWRNQRISFTVAGHLDTQSGSFELRKRHTGKYTNQVCYRGKIGIVSLSLDESGEDSSDERKALVFQLSGTYPNGAIHLQQRPGGVSALLETLLSSAVWGGASVSRTNEKTHWSDVKLGFVIGEQGEEEDGEDVMAEITGEGVSLWRNMRILFDLNGSLNLTTSECTLTKEHRGQYTNVVKYTGRFVASNLTINGVYGNGRIELTCGPDDEEWRDFTGKLLRQALSFLDGYKRFEAHIADPSVQAEVRRAWERGGGGEVETGSVYRWGASGGSGDEDEEGGGGEEEDEEEDSGEEDSGEEGKSDDESGRRPLHGDDEDIVGRLQLQQQQQQEALSEQRKRARDRERERRERAETDHGEEKSETVDKDTCKICFSASANSVIIPCGHMCACMNCGVRLDKCPICRSEINRIQEVFRA</sequence>
<evidence type="ECO:0000313" key="7">
    <source>
        <dbReference type="EMBL" id="GMI43839.1"/>
    </source>
</evidence>
<dbReference type="EMBL" id="BRYB01002368">
    <property type="protein sequence ID" value="GMI43839.1"/>
    <property type="molecule type" value="Genomic_DNA"/>
</dbReference>
<dbReference type="Pfam" id="PF13920">
    <property type="entry name" value="zf-C3HC4_3"/>
    <property type="match status" value="1"/>
</dbReference>
<feature type="compositionally biased region" description="Basic and acidic residues" evidence="5">
    <location>
        <begin position="381"/>
        <end position="407"/>
    </location>
</feature>
<reference evidence="7 8" key="1">
    <citation type="journal article" date="2023" name="Commun. Biol.">
        <title>Genome analysis of Parmales, the sister group of diatoms, reveals the evolutionary specialization of diatoms from phago-mixotrophs to photoautotrophs.</title>
        <authorList>
            <person name="Ban H."/>
            <person name="Sato S."/>
            <person name="Yoshikawa S."/>
            <person name="Yamada K."/>
            <person name="Nakamura Y."/>
            <person name="Ichinomiya M."/>
            <person name="Sato N."/>
            <person name="Blanc-Mathieu R."/>
            <person name="Endo H."/>
            <person name="Kuwata A."/>
            <person name="Ogata H."/>
        </authorList>
    </citation>
    <scope>NUCLEOTIDE SEQUENCE [LARGE SCALE GENOMIC DNA]</scope>
</reference>
<dbReference type="PANTHER" id="PTHR12183:SF32">
    <property type="entry name" value="MITOCHONDRIAL E3 UBIQUITIN PROTEIN LIGASE 1"/>
    <property type="match status" value="1"/>
</dbReference>
<evidence type="ECO:0000256" key="4">
    <source>
        <dbReference type="PROSITE-ProRule" id="PRU00175"/>
    </source>
</evidence>
<name>A0ABQ6N8K7_9STRA</name>
<keyword evidence="2 4" id="KW-0863">Zinc-finger</keyword>